<dbReference type="PROSITE" id="PS51257">
    <property type="entry name" value="PROKAR_LIPOPROTEIN"/>
    <property type="match status" value="1"/>
</dbReference>
<sequence>MDRRDSLKGLLVGSVAGGLLVTGCAPDTENTAEVADKPSLPGYGRTVPEQKHDEEVLAETFLNEHELETIASLCDIILPPTAEIGGANDAEVPVFIEFIVKDMPRQQLPIRGGLAWLDNHSFKLYNLEFKKLSVDQQKAIADTIAYPGKTAPDLMAGERFFTRMRNLVLTGYYTSELGVKDLGYKGNSPNYWDGVPQDVLDQHDVDYEPEWLAKCVDQSKRNDIATWDDDGNLLT</sequence>
<keyword evidence="2" id="KW-1185">Reference proteome</keyword>
<dbReference type="OrthoDB" id="129242at2"/>
<evidence type="ECO:0000313" key="1">
    <source>
        <dbReference type="EMBL" id="OEK04480.1"/>
    </source>
</evidence>
<dbReference type="EMBL" id="MDGQ01000005">
    <property type="protein sequence ID" value="OEK04480.1"/>
    <property type="molecule type" value="Genomic_DNA"/>
</dbReference>
<proteinExistence type="predicted"/>
<organism evidence="1 2">
    <name type="scientific">Roseivirga misakiensis</name>
    <dbReference type="NCBI Taxonomy" id="1563681"/>
    <lineage>
        <taxon>Bacteria</taxon>
        <taxon>Pseudomonadati</taxon>
        <taxon>Bacteroidota</taxon>
        <taxon>Cytophagia</taxon>
        <taxon>Cytophagales</taxon>
        <taxon>Roseivirgaceae</taxon>
        <taxon>Roseivirga</taxon>
    </lineage>
</organism>
<dbReference type="InterPro" id="IPR027056">
    <property type="entry name" value="Gluconate_2DH_su3"/>
</dbReference>
<accession>A0A1E5SZD1</accession>
<dbReference type="RefSeq" id="WP_069835985.1">
    <property type="nucleotide sequence ID" value="NZ_MDGQ01000005.1"/>
</dbReference>
<dbReference type="Pfam" id="PF13618">
    <property type="entry name" value="Gluconate_2-dh3"/>
    <property type="match status" value="1"/>
</dbReference>
<evidence type="ECO:0000313" key="2">
    <source>
        <dbReference type="Proteomes" id="UP000095552"/>
    </source>
</evidence>
<reference evidence="1 2" key="1">
    <citation type="submission" date="2016-08" db="EMBL/GenBank/DDBJ databases">
        <title>Draft genome of Fabibacter sp. strain SK-8.</title>
        <authorList>
            <person name="Wong S.-K."/>
            <person name="Hamasaki K."/>
            <person name="Yoshizawa S."/>
        </authorList>
    </citation>
    <scope>NUCLEOTIDE SEQUENCE [LARGE SCALE GENOMIC DNA]</scope>
    <source>
        <strain evidence="1 2">SK-8</strain>
    </source>
</reference>
<gene>
    <name evidence="1" type="ORF">BFP71_13500</name>
</gene>
<comment type="caution">
    <text evidence="1">The sequence shown here is derived from an EMBL/GenBank/DDBJ whole genome shotgun (WGS) entry which is preliminary data.</text>
</comment>
<dbReference type="STRING" id="1563681.BFP71_13500"/>
<dbReference type="AlphaFoldDB" id="A0A1E5SZD1"/>
<dbReference type="Proteomes" id="UP000095552">
    <property type="component" value="Unassembled WGS sequence"/>
</dbReference>
<name>A0A1E5SZD1_9BACT</name>
<protein>
    <submittedName>
        <fullName evidence="1">Tat pathway signal protein</fullName>
    </submittedName>
</protein>